<dbReference type="InterPro" id="IPR005302">
    <property type="entry name" value="MoCF_Sase_C"/>
</dbReference>
<reference evidence="2 3" key="1">
    <citation type="submission" date="2020-10" db="EMBL/GenBank/DDBJ databases">
        <title>Bacillus sp. HD4P25, an endophyte from a halophyte.</title>
        <authorList>
            <person name="Sun J.-Q."/>
        </authorList>
    </citation>
    <scope>NUCLEOTIDE SEQUENCE [LARGE SCALE GENOMIC DNA]</scope>
    <source>
        <strain evidence="2 3">YIM 93174</strain>
    </source>
</reference>
<dbReference type="SUPFAM" id="SSF50800">
    <property type="entry name" value="PK beta-barrel domain-like"/>
    <property type="match status" value="1"/>
</dbReference>
<dbReference type="Gene3D" id="2.40.33.20">
    <property type="entry name" value="PK beta-barrel domain-like"/>
    <property type="match status" value="1"/>
</dbReference>
<dbReference type="PROSITE" id="PS51340">
    <property type="entry name" value="MOSC"/>
    <property type="match status" value="1"/>
</dbReference>
<sequence length="216" mass="25023">MEYKLVSINVGKARRELYKNKEIATGIYKKPIEEEVFVSTVQIGGDQQADLVNHGGKDQAICAYPFEHLEYWEKTLQQSFTVGAFGENFTIQGLNEENAHIGDIFEIGDVRIQISNPRKPCYKLGNRYKVDELPLLVQQTGYTGFYFRVLKEGFIKPGQNLRLIERKEENPTVAYINKVIYQDEENVQALKNLVEVKELSERWRNSFQNKVEKLLN</sequence>
<keyword evidence="3" id="KW-1185">Reference proteome</keyword>
<dbReference type="Proteomes" id="UP001516662">
    <property type="component" value="Unassembled WGS sequence"/>
</dbReference>
<proteinExistence type="predicted"/>
<comment type="caution">
    <text evidence="2">The sequence shown here is derived from an EMBL/GenBank/DDBJ whole genome shotgun (WGS) entry which is preliminary data.</text>
</comment>
<dbReference type="PANTHER" id="PTHR30212:SF4">
    <property type="entry name" value="MOSC DOMAIN-CONTAINING PROTEIN"/>
    <property type="match status" value="1"/>
</dbReference>
<evidence type="ECO:0000313" key="2">
    <source>
        <dbReference type="EMBL" id="MBE4909507.1"/>
    </source>
</evidence>
<dbReference type="Pfam" id="PF03475">
    <property type="entry name" value="YiiM_3-alpha"/>
    <property type="match status" value="1"/>
</dbReference>
<name>A0ABR9QLZ4_9BACI</name>
<dbReference type="RefSeq" id="WP_193538192.1">
    <property type="nucleotide sequence ID" value="NZ_JADCLJ010000022.1"/>
</dbReference>
<dbReference type="InterPro" id="IPR011037">
    <property type="entry name" value="Pyrv_Knase-like_insert_dom_sf"/>
</dbReference>
<gene>
    <name evidence="2" type="ORF">IMZ08_15760</name>
</gene>
<dbReference type="PANTHER" id="PTHR30212">
    <property type="entry name" value="PROTEIN YIIM"/>
    <property type="match status" value="1"/>
</dbReference>
<evidence type="ECO:0000259" key="1">
    <source>
        <dbReference type="PROSITE" id="PS51340"/>
    </source>
</evidence>
<feature type="domain" description="MOSC" evidence="1">
    <location>
        <begin position="30"/>
        <end position="164"/>
    </location>
</feature>
<dbReference type="EMBL" id="JADCLJ010000022">
    <property type="protein sequence ID" value="MBE4909507.1"/>
    <property type="molecule type" value="Genomic_DNA"/>
</dbReference>
<dbReference type="InterPro" id="IPR005163">
    <property type="entry name" value="Tri_helical_YiiM-like"/>
</dbReference>
<dbReference type="Pfam" id="PF03473">
    <property type="entry name" value="MOSC"/>
    <property type="match status" value="1"/>
</dbReference>
<evidence type="ECO:0000313" key="3">
    <source>
        <dbReference type="Proteomes" id="UP001516662"/>
    </source>
</evidence>
<accession>A0ABR9QLZ4</accession>
<organism evidence="2 3">
    <name type="scientific">Litchfieldia luteola</name>
    <dbReference type="NCBI Taxonomy" id="682179"/>
    <lineage>
        <taxon>Bacteria</taxon>
        <taxon>Bacillati</taxon>
        <taxon>Bacillota</taxon>
        <taxon>Bacilli</taxon>
        <taxon>Bacillales</taxon>
        <taxon>Bacillaceae</taxon>
        <taxon>Litchfieldia</taxon>
    </lineage>
</organism>
<dbReference type="InterPro" id="IPR052353">
    <property type="entry name" value="Benzoxazolinone_Detox_Enz"/>
</dbReference>
<protein>
    <submittedName>
        <fullName evidence="2">MOSC domain-containing protein</fullName>
    </submittedName>
</protein>